<dbReference type="EMBL" id="AANC01000007">
    <property type="protein sequence ID" value="EAQ48742.1"/>
    <property type="molecule type" value="Genomic_DNA"/>
</dbReference>
<proteinExistence type="predicted"/>
<evidence type="ECO:0000313" key="3">
    <source>
        <dbReference type="Proteomes" id="UP000001601"/>
    </source>
</evidence>
<dbReference type="RefSeq" id="WP_009780245.1">
    <property type="nucleotide sequence ID" value="NZ_CH672395.1"/>
</dbReference>
<reference evidence="2 3" key="1">
    <citation type="journal article" date="2007" name="Nature">
        <title>Light stimulates growth of proteorhodopsin-containing marine Flavobacteria.</title>
        <authorList>
            <person name="Gomez-Consarnau L."/>
            <person name="Gonzalez J.M."/>
            <person name="Coll-Llado M."/>
            <person name="Gourdon P."/>
            <person name="Pascher T."/>
            <person name="Neutze R."/>
            <person name="Pedros-Alio C."/>
            <person name="Pinhassi J."/>
        </authorList>
    </citation>
    <scope>NUCLEOTIDE SEQUENCE [LARGE SCALE GENOMIC DNA]</scope>
    <source>
        <strain evidence="2 3">MED217</strain>
    </source>
</reference>
<dbReference type="HOGENOM" id="CLU_1968148_0_0_10"/>
<accession>A3XNX5</accession>
<feature type="chain" id="PRO_5002663787" description="DNA topoisomerase IV subunit A" evidence="1">
    <location>
        <begin position="20"/>
        <end position="133"/>
    </location>
</feature>
<gene>
    <name evidence="2" type="ORF">MED217_09345</name>
</gene>
<keyword evidence="3" id="KW-1185">Reference proteome</keyword>
<evidence type="ECO:0008006" key="4">
    <source>
        <dbReference type="Google" id="ProtNLM"/>
    </source>
</evidence>
<keyword evidence="1" id="KW-0732">Signal</keyword>
<dbReference type="Proteomes" id="UP000001601">
    <property type="component" value="Unassembled WGS sequence"/>
</dbReference>
<dbReference type="STRING" id="398720.MED217_09345"/>
<evidence type="ECO:0000313" key="2">
    <source>
        <dbReference type="EMBL" id="EAQ48742.1"/>
    </source>
</evidence>
<organism evidence="2 3">
    <name type="scientific">Leeuwenhoekiella blandensis (strain CECT 7118 / CCUG 51940 / KCTC 22103 / MED217)</name>
    <name type="common">Flavobacterium sp. (strain MED217)</name>
    <dbReference type="NCBI Taxonomy" id="398720"/>
    <lineage>
        <taxon>Bacteria</taxon>
        <taxon>Pseudomonadati</taxon>
        <taxon>Bacteroidota</taxon>
        <taxon>Flavobacteriia</taxon>
        <taxon>Flavobacteriales</taxon>
        <taxon>Flavobacteriaceae</taxon>
        <taxon>Leeuwenhoekiella</taxon>
    </lineage>
</organism>
<feature type="signal peptide" evidence="1">
    <location>
        <begin position="1"/>
        <end position="19"/>
    </location>
</feature>
<dbReference type="eggNOG" id="ENOG5031KQA">
    <property type="taxonomic scope" value="Bacteria"/>
</dbReference>
<dbReference type="OrthoDB" id="1202013at2"/>
<protein>
    <recommendedName>
        <fullName evidence="4">DNA topoisomerase IV subunit A</fullName>
    </recommendedName>
</protein>
<evidence type="ECO:0000256" key="1">
    <source>
        <dbReference type="SAM" id="SignalP"/>
    </source>
</evidence>
<sequence>MRYSLIALLLLLLLNSCYSPERKCTDFKNGTFEFETYLEGEIVKTTFTRNDTLEIDYYQGKADSSAIRWINDCEYIANKINPQSMMDRKAIHFKILTTQDNTYTFEYALVGDSKKQKGTVTKIADAPRSPDEF</sequence>
<comment type="caution">
    <text evidence="2">The sequence shown here is derived from an EMBL/GenBank/DDBJ whole genome shotgun (WGS) entry which is preliminary data.</text>
</comment>
<dbReference type="AlphaFoldDB" id="A3XNX5"/>
<name>A3XNX5_LEEBM</name>